<accession>A0A6M3JSA5</accession>
<proteinExistence type="predicted"/>
<dbReference type="EMBL" id="MT141915">
    <property type="protein sequence ID" value="QJA71992.1"/>
    <property type="molecule type" value="Genomic_DNA"/>
</dbReference>
<evidence type="ECO:0000313" key="1">
    <source>
        <dbReference type="EMBL" id="QJA71992.1"/>
    </source>
</evidence>
<name>A0A6M3JSA5_9ZZZZ</name>
<protein>
    <submittedName>
        <fullName evidence="1">Uncharacterized protein</fullName>
    </submittedName>
</protein>
<gene>
    <name evidence="1" type="ORF">MM415A02961_0012</name>
</gene>
<reference evidence="1" key="1">
    <citation type="submission" date="2020-03" db="EMBL/GenBank/DDBJ databases">
        <title>The deep terrestrial virosphere.</title>
        <authorList>
            <person name="Holmfeldt K."/>
            <person name="Nilsson E."/>
            <person name="Simone D."/>
            <person name="Lopez-Fernandez M."/>
            <person name="Wu X."/>
            <person name="de Brujin I."/>
            <person name="Lundin D."/>
            <person name="Andersson A."/>
            <person name="Bertilsson S."/>
            <person name="Dopson M."/>
        </authorList>
    </citation>
    <scope>NUCLEOTIDE SEQUENCE</scope>
    <source>
        <strain evidence="1">MM415A02961</strain>
    </source>
</reference>
<sequence>MRTAEERFIFYWDRRKEMNQFQKNILSVFEGQKWFRFGNSWRRKADGWELILDDHSENFIIIDPQGIEKEI</sequence>
<dbReference type="AlphaFoldDB" id="A0A6M3JSA5"/>
<organism evidence="1">
    <name type="scientific">viral metagenome</name>
    <dbReference type="NCBI Taxonomy" id="1070528"/>
    <lineage>
        <taxon>unclassified sequences</taxon>
        <taxon>metagenomes</taxon>
        <taxon>organismal metagenomes</taxon>
    </lineage>
</organism>